<keyword evidence="2" id="KW-1185">Reference proteome</keyword>
<organism evidence="1 2">
    <name type="scientific">Acaulospora colombiana</name>
    <dbReference type="NCBI Taxonomy" id="27376"/>
    <lineage>
        <taxon>Eukaryota</taxon>
        <taxon>Fungi</taxon>
        <taxon>Fungi incertae sedis</taxon>
        <taxon>Mucoromycota</taxon>
        <taxon>Glomeromycotina</taxon>
        <taxon>Glomeromycetes</taxon>
        <taxon>Diversisporales</taxon>
        <taxon>Acaulosporaceae</taxon>
        <taxon>Acaulospora</taxon>
    </lineage>
</organism>
<sequence length="158" mass="17695">MNSSNIYAFNFIPWKLLNAASRFKELIDGSIELQLRIGLAIDGYLLSYRGKQPAKDVAAFHEKRRSALESMKCVASWEEPFAAGDVGQYAARDGILAQSLGDPPTSGGFRTLVYKELVPPQSGKKAWVHTWQDLGFLSIDFSFWIQGDLQILIEPRDN</sequence>
<dbReference type="Proteomes" id="UP000789525">
    <property type="component" value="Unassembled WGS sequence"/>
</dbReference>
<evidence type="ECO:0000313" key="2">
    <source>
        <dbReference type="Proteomes" id="UP000789525"/>
    </source>
</evidence>
<gene>
    <name evidence="1" type="ORF">ACOLOM_LOCUS10727</name>
</gene>
<reference evidence="1" key="1">
    <citation type="submission" date="2021-06" db="EMBL/GenBank/DDBJ databases">
        <authorList>
            <person name="Kallberg Y."/>
            <person name="Tangrot J."/>
            <person name="Rosling A."/>
        </authorList>
    </citation>
    <scope>NUCLEOTIDE SEQUENCE</scope>
    <source>
        <strain evidence="1">CL356</strain>
    </source>
</reference>
<evidence type="ECO:0000313" key="1">
    <source>
        <dbReference type="EMBL" id="CAG8712278.1"/>
    </source>
</evidence>
<feature type="non-terminal residue" evidence="1">
    <location>
        <position position="158"/>
    </location>
</feature>
<accession>A0ACA9PII6</accession>
<comment type="caution">
    <text evidence="1">The sequence shown here is derived from an EMBL/GenBank/DDBJ whole genome shotgun (WGS) entry which is preliminary data.</text>
</comment>
<feature type="non-terminal residue" evidence="1">
    <location>
        <position position="1"/>
    </location>
</feature>
<protein>
    <submittedName>
        <fullName evidence="1">7742_t:CDS:1</fullName>
    </submittedName>
</protein>
<dbReference type="EMBL" id="CAJVPT010035735">
    <property type="protein sequence ID" value="CAG8712278.1"/>
    <property type="molecule type" value="Genomic_DNA"/>
</dbReference>
<proteinExistence type="predicted"/>
<name>A0ACA9PII6_9GLOM</name>